<organism evidence="12 13">
    <name type="scientific">Natronomicrosphaera hydrolytica</name>
    <dbReference type="NCBI Taxonomy" id="3242702"/>
    <lineage>
        <taxon>Bacteria</taxon>
        <taxon>Pseudomonadati</taxon>
        <taxon>Planctomycetota</taxon>
        <taxon>Phycisphaerae</taxon>
        <taxon>Phycisphaerales</taxon>
        <taxon>Phycisphaeraceae</taxon>
        <taxon>Natronomicrosphaera</taxon>
    </lineage>
</organism>
<dbReference type="PANTHER" id="PTHR30053">
    <property type="entry name" value="ELONGATION FACTOR P"/>
    <property type="match status" value="1"/>
</dbReference>
<comment type="function">
    <text evidence="7">Involved in peptide bond synthesis. Stimulates efficient translation and peptide-bond synthesis on native or reconstituted 70S ribosomes in vitro. Probably functions indirectly by altering the affinity of the ribosome for aminoacyl-tRNA, thus increasing their reactivity as acceptors for peptidyl transferase.</text>
</comment>
<dbReference type="SMART" id="SM01185">
    <property type="entry name" value="EFP"/>
    <property type="match status" value="1"/>
</dbReference>
<proteinExistence type="inferred from homology"/>
<dbReference type="PROSITE" id="PS01275">
    <property type="entry name" value="EFP"/>
    <property type="match status" value="1"/>
</dbReference>
<dbReference type="Pfam" id="PF09285">
    <property type="entry name" value="Elong-fact-P_C"/>
    <property type="match status" value="1"/>
</dbReference>
<evidence type="ECO:0000313" key="12">
    <source>
        <dbReference type="EMBL" id="MFA9479492.1"/>
    </source>
</evidence>
<evidence type="ECO:0000313" key="13">
    <source>
        <dbReference type="Proteomes" id="UP001575105"/>
    </source>
</evidence>
<dbReference type="NCBIfam" id="NF001810">
    <property type="entry name" value="PRK00529.1"/>
    <property type="match status" value="1"/>
</dbReference>
<dbReference type="Gene3D" id="2.30.30.30">
    <property type="match status" value="1"/>
</dbReference>
<dbReference type="Proteomes" id="UP001575105">
    <property type="component" value="Unassembled WGS sequence"/>
</dbReference>
<dbReference type="InterPro" id="IPR015365">
    <property type="entry name" value="Elong-fact-P_C"/>
</dbReference>
<accession>A0ABV4U7B1</accession>
<dbReference type="RefSeq" id="WP_425346413.1">
    <property type="nucleotide sequence ID" value="NZ_JBGUBD010000009.1"/>
</dbReference>
<evidence type="ECO:0000259" key="11">
    <source>
        <dbReference type="SMART" id="SM01185"/>
    </source>
</evidence>
<evidence type="ECO:0000259" key="10">
    <source>
        <dbReference type="SMART" id="SM00841"/>
    </source>
</evidence>
<dbReference type="Gene3D" id="2.40.50.140">
    <property type="entry name" value="Nucleic acid-binding proteins"/>
    <property type="match status" value="2"/>
</dbReference>
<dbReference type="InterPro" id="IPR013852">
    <property type="entry name" value="Transl_elong_P/YeiP_CS"/>
</dbReference>
<dbReference type="NCBIfam" id="TIGR00038">
    <property type="entry name" value="efp"/>
    <property type="match status" value="1"/>
</dbReference>
<dbReference type="InterPro" id="IPR014722">
    <property type="entry name" value="Rib_uL2_dom2"/>
</dbReference>
<evidence type="ECO:0000256" key="7">
    <source>
        <dbReference type="HAMAP-Rule" id="MF_00141"/>
    </source>
</evidence>
<evidence type="ECO:0000256" key="9">
    <source>
        <dbReference type="RuleBase" id="RU004389"/>
    </source>
</evidence>
<gene>
    <name evidence="7 12" type="primary">efp</name>
    <name evidence="12" type="ORF">ACERK3_14480</name>
</gene>
<dbReference type="PIRSF" id="PIRSF005901">
    <property type="entry name" value="EF-P"/>
    <property type="match status" value="1"/>
</dbReference>
<comment type="subcellular location">
    <subcellularLocation>
        <location evidence="1 7">Cytoplasm</location>
    </subcellularLocation>
</comment>
<dbReference type="GO" id="GO:0003746">
    <property type="term" value="F:translation elongation factor activity"/>
    <property type="evidence" value="ECO:0007669"/>
    <property type="project" value="UniProtKB-KW"/>
</dbReference>
<evidence type="ECO:0000256" key="8">
    <source>
        <dbReference type="NCBIfam" id="TIGR00038"/>
    </source>
</evidence>
<keyword evidence="6 7" id="KW-0648">Protein biosynthesis</keyword>
<dbReference type="SUPFAM" id="SSF50249">
    <property type="entry name" value="Nucleic acid-binding proteins"/>
    <property type="match status" value="2"/>
</dbReference>
<dbReference type="InterPro" id="IPR020599">
    <property type="entry name" value="Transl_elong_fac_P/YeiP"/>
</dbReference>
<feature type="domain" description="Translation elongation factor P/YeiP central" evidence="11">
    <location>
        <begin position="66"/>
        <end position="120"/>
    </location>
</feature>
<feature type="domain" description="Elongation factor P C-terminal" evidence="10">
    <location>
        <begin position="128"/>
        <end position="183"/>
    </location>
</feature>
<evidence type="ECO:0000256" key="4">
    <source>
        <dbReference type="ARBA" id="ARBA00022490"/>
    </source>
</evidence>
<dbReference type="HAMAP" id="MF_00141">
    <property type="entry name" value="EF_P"/>
    <property type="match status" value="1"/>
</dbReference>
<dbReference type="InterPro" id="IPR012340">
    <property type="entry name" value="NA-bd_OB-fold"/>
</dbReference>
<keyword evidence="4 7" id="KW-0963">Cytoplasm</keyword>
<evidence type="ECO:0000256" key="5">
    <source>
        <dbReference type="ARBA" id="ARBA00022768"/>
    </source>
</evidence>
<evidence type="ECO:0000256" key="2">
    <source>
        <dbReference type="ARBA" id="ARBA00004815"/>
    </source>
</evidence>
<dbReference type="Pfam" id="PF01132">
    <property type="entry name" value="EFP"/>
    <property type="match status" value="1"/>
</dbReference>
<evidence type="ECO:0000256" key="1">
    <source>
        <dbReference type="ARBA" id="ARBA00004496"/>
    </source>
</evidence>
<dbReference type="CDD" id="cd04470">
    <property type="entry name" value="S1_EF-P_repeat_1"/>
    <property type="match status" value="1"/>
</dbReference>
<evidence type="ECO:0000256" key="3">
    <source>
        <dbReference type="ARBA" id="ARBA00009479"/>
    </source>
</evidence>
<dbReference type="SUPFAM" id="SSF50104">
    <property type="entry name" value="Translation proteins SH3-like domain"/>
    <property type="match status" value="1"/>
</dbReference>
<dbReference type="InterPro" id="IPR008991">
    <property type="entry name" value="Translation_prot_SH3-like_sf"/>
</dbReference>
<dbReference type="PANTHER" id="PTHR30053:SF14">
    <property type="entry name" value="TRANSLATION ELONGATION FACTOR KOW-LIKE DOMAIN-CONTAINING PROTEIN"/>
    <property type="match status" value="1"/>
</dbReference>
<comment type="caution">
    <text evidence="12">The sequence shown here is derived from an EMBL/GenBank/DDBJ whole genome shotgun (WGS) entry which is preliminary data.</text>
</comment>
<dbReference type="EMBL" id="JBGUBD010000009">
    <property type="protein sequence ID" value="MFA9479492.1"/>
    <property type="molecule type" value="Genomic_DNA"/>
</dbReference>
<dbReference type="InterPro" id="IPR011768">
    <property type="entry name" value="Transl_elongation_fac_P"/>
</dbReference>
<name>A0ABV4U7B1_9BACT</name>
<comment type="similarity">
    <text evidence="3 7 9">Belongs to the elongation factor P family.</text>
</comment>
<protein>
    <recommendedName>
        <fullName evidence="7 8">Elongation factor P</fullName>
        <shortName evidence="7">EF-P</shortName>
    </recommendedName>
</protein>
<sequence length="186" mass="20285">MKSQDLRPGMAINMDGQIFLVTSYDHVKPGKGPAYAQVKLKNLVSGGTIEKRFRSSEDVDQINLDKRDMEYLYSDATGAVFMDNESYEQHTIPTDVLGDSLLYVKPNSQITGLVYNGNVISVDLPAAVDLEVTDTPPGIKGATVTNQLKEATLETGLKTKVPAFINIGDVIRVNTEAGDYLSRVSN</sequence>
<keyword evidence="5 7" id="KW-0251">Elongation factor</keyword>
<dbReference type="Pfam" id="PF08207">
    <property type="entry name" value="EFP_N"/>
    <property type="match status" value="1"/>
</dbReference>
<dbReference type="InterPro" id="IPR001059">
    <property type="entry name" value="Transl_elong_P/YeiP_cen"/>
</dbReference>
<dbReference type="CDD" id="cd05794">
    <property type="entry name" value="S1_EF-P_repeat_2"/>
    <property type="match status" value="1"/>
</dbReference>
<evidence type="ECO:0000256" key="6">
    <source>
        <dbReference type="ARBA" id="ARBA00022917"/>
    </source>
</evidence>
<keyword evidence="13" id="KW-1185">Reference proteome</keyword>
<comment type="pathway">
    <text evidence="2 7">Protein biosynthesis; polypeptide chain elongation.</text>
</comment>
<dbReference type="InterPro" id="IPR013185">
    <property type="entry name" value="Transl_elong_KOW-like"/>
</dbReference>
<reference evidence="12 13" key="1">
    <citation type="submission" date="2024-08" db="EMBL/GenBank/DDBJ databases">
        <title>Whole-genome sequencing of halo(alkali)philic microorganisms from hypersaline lakes.</title>
        <authorList>
            <person name="Sorokin D.Y."/>
            <person name="Merkel A.Y."/>
            <person name="Messina E."/>
            <person name="Yakimov M."/>
        </authorList>
    </citation>
    <scope>NUCLEOTIDE SEQUENCE [LARGE SCALE GENOMIC DNA]</scope>
    <source>
        <strain evidence="12 13">AB-hyl4</strain>
    </source>
</reference>
<dbReference type="SMART" id="SM00841">
    <property type="entry name" value="Elong-fact-P_C"/>
    <property type="match status" value="1"/>
</dbReference>